<evidence type="ECO:0000313" key="4">
    <source>
        <dbReference type="Proteomes" id="UP000734823"/>
    </source>
</evidence>
<dbReference type="Pfam" id="PF19054">
    <property type="entry name" value="DUF5753"/>
    <property type="match status" value="1"/>
</dbReference>
<evidence type="ECO:0000259" key="2">
    <source>
        <dbReference type="Pfam" id="PF19054"/>
    </source>
</evidence>
<dbReference type="InterPro" id="IPR043917">
    <property type="entry name" value="DUF5753"/>
</dbReference>
<organism evidence="3 4">
    <name type="scientific">Actinokineospora xionganensis</name>
    <dbReference type="NCBI Taxonomy" id="2684470"/>
    <lineage>
        <taxon>Bacteria</taxon>
        <taxon>Bacillati</taxon>
        <taxon>Actinomycetota</taxon>
        <taxon>Actinomycetes</taxon>
        <taxon>Pseudonocardiales</taxon>
        <taxon>Pseudonocardiaceae</taxon>
        <taxon>Actinokineospora</taxon>
    </lineage>
</organism>
<keyword evidence="4" id="KW-1185">Reference proteome</keyword>
<feature type="domain" description="DUF5753" evidence="2">
    <location>
        <begin position="1"/>
        <end position="62"/>
    </location>
</feature>
<dbReference type="Proteomes" id="UP000734823">
    <property type="component" value="Unassembled WGS sequence"/>
</dbReference>
<dbReference type="InterPro" id="IPR007278">
    <property type="entry name" value="DUF397"/>
</dbReference>
<proteinExistence type="predicted"/>
<comment type="caution">
    <text evidence="3">The sequence shown here is derived from an EMBL/GenBank/DDBJ whole genome shotgun (WGS) entry which is preliminary data.</text>
</comment>
<reference evidence="3 4" key="1">
    <citation type="submission" date="2020-06" db="EMBL/GenBank/DDBJ databases">
        <title>Actinokineospora xiongansis sp. nov., isolated from soil of Baiyangdian.</title>
        <authorList>
            <person name="Zhang X."/>
        </authorList>
    </citation>
    <scope>NUCLEOTIDE SEQUENCE [LARGE SCALE GENOMIC DNA]</scope>
    <source>
        <strain evidence="3 4">HBU206404</strain>
    </source>
</reference>
<name>A0ABR7LG09_9PSEU</name>
<sequence length="153" mass="16809">MIDEAVLHREVGSSPIMKRQLGHIVDIAQATNVTVQVVPRDSRPYGGIDGAFHGARFPWRTGPRIRGNVAGSFPRLRRRSSEAWNRVSEEVPDVAQEQLQHENRNEGNCAEVAACVTVLVRDAKYATGLHLRIPATEWRSFGSTIGGRTGTPG</sequence>
<dbReference type="Pfam" id="PF04149">
    <property type="entry name" value="DUF397"/>
    <property type="match status" value="1"/>
</dbReference>
<gene>
    <name evidence="3" type="ORF">GPZ80_30570</name>
</gene>
<dbReference type="EMBL" id="JABVED010000032">
    <property type="protein sequence ID" value="MBC6451497.1"/>
    <property type="molecule type" value="Genomic_DNA"/>
</dbReference>
<evidence type="ECO:0000259" key="1">
    <source>
        <dbReference type="Pfam" id="PF04149"/>
    </source>
</evidence>
<protein>
    <submittedName>
        <fullName evidence="3">DUF397 domain-containing protein</fullName>
    </submittedName>
</protein>
<accession>A0ABR7LG09</accession>
<evidence type="ECO:0000313" key="3">
    <source>
        <dbReference type="EMBL" id="MBC6451497.1"/>
    </source>
</evidence>
<feature type="domain" description="DUF397" evidence="1">
    <location>
        <begin position="103"/>
        <end position="141"/>
    </location>
</feature>